<dbReference type="EMBL" id="VEPZ02000885">
    <property type="protein sequence ID" value="KAE8712873.1"/>
    <property type="molecule type" value="Genomic_DNA"/>
</dbReference>
<feature type="coiled-coil region" evidence="1">
    <location>
        <begin position="889"/>
        <end position="941"/>
    </location>
</feature>
<dbReference type="InterPro" id="IPR019448">
    <property type="entry name" value="NT-C2"/>
</dbReference>
<evidence type="ECO:0000313" key="5">
    <source>
        <dbReference type="Proteomes" id="UP000436088"/>
    </source>
</evidence>
<keyword evidence="5" id="KW-1185">Reference proteome</keyword>
<feature type="coiled-coil region" evidence="1">
    <location>
        <begin position="262"/>
        <end position="341"/>
    </location>
</feature>
<gene>
    <name evidence="4" type="ORF">F3Y22_tig00110223pilonHSYRG00288</name>
</gene>
<keyword evidence="1" id="KW-0175">Coiled coil</keyword>
<feature type="coiled-coil region" evidence="1">
    <location>
        <begin position="997"/>
        <end position="1038"/>
    </location>
</feature>
<feature type="domain" description="C2 NT-type" evidence="3">
    <location>
        <begin position="6"/>
        <end position="141"/>
    </location>
</feature>
<feature type="compositionally biased region" description="Polar residues" evidence="2">
    <location>
        <begin position="233"/>
        <end position="259"/>
    </location>
</feature>
<name>A0A6A3B928_HIBSY</name>
<feature type="coiled-coil region" evidence="1">
    <location>
        <begin position="376"/>
        <end position="403"/>
    </location>
</feature>
<evidence type="ECO:0000256" key="2">
    <source>
        <dbReference type="SAM" id="MobiDB-lite"/>
    </source>
</evidence>
<reference evidence="4" key="1">
    <citation type="submission" date="2019-09" db="EMBL/GenBank/DDBJ databases">
        <title>Draft genome information of white flower Hibiscus syriacus.</title>
        <authorList>
            <person name="Kim Y.-M."/>
        </authorList>
    </citation>
    <scope>NUCLEOTIDE SEQUENCE [LARGE SCALE GENOMIC DNA]</scope>
    <source>
        <strain evidence="4">YM2019G1</strain>
    </source>
</reference>
<feature type="coiled-coil region" evidence="1">
    <location>
        <begin position="794"/>
        <end position="849"/>
    </location>
</feature>
<dbReference type="PANTHER" id="PTHR34452">
    <property type="entry name" value="MYOSIN HEAVY CHAIN-RELATED PROTEIN"/>
    <property type="match status" value="1"/>
</dbReference>
<dbReference type="PROSITE" id="PS51840">
    <property type="entry name" value="C2_NT"/>
    <property type="match status" value="1"/>
</dbReference>
<feature type="compositionally biased region" description="Low complexity" evidence="2">
    <location>
        <begin position="202"/>
        <end position="221"/>
    </location>
</feature>
<dbReference type="PANTHER" id="PTHR34452:SF7">
    <property type="entry name" value="MYOSIN HEAVY CHAIN-RELATED PROTEIN"/>
    <property type="match status" value="1"/>
</dbReference>
<dbReference type="Pfam" id="PF10358">
    <property type="entry name" value="NT-C2"/>
    <property type="match status" value="1"/>
</dbReference>
<feature type="coiled-coil region" evidence="1">
    <location>
        <begin position="639"/>
        <end position="758"/>
    </location>
</feature>
<dbReference type="AlphaFoldDB" id="A0A6A3B928"/>
<organism evidence="4 5">
    <name type="scientific">Hibiscus syriacus</name>
    <name type="common">Rose of Sharon</name>
    <dbReference type="NCBI Taxonomy" id="106335"/>
    <lineage>
        <taxon>Eukaryota</taxon>
        <taxon>Viridiplantae</taxon>
        <taxon>Streptophyta</taxon>
        <taxon>Embryophyta</taxon>
        <taxon>Tracheophyta</taxon>
        <taxon>Spermatophyta</taxon>
        <taxon>Magnoliopsida</taxon>
        <taxon>eudicotyledons</taxon>
        <taxon>Gunneridae</taxon>
        <taxon>Pentapetalae</taxon>
        <taxon>rosids</taxon>
        <taxon>malvids</taxon>
        <taxon>Malvales</taxon>
        <taxon>Malvaceae</taxon>
        <taxon>Malvoideae</taxon>
        <taxon>Hibiscus</taxon>
    </lineage>
</organism>
<feature type="region of interest" description="Disordered" evidence="2">
    <location>
        <begin position="163"/>
        <end position="259"/>
    </location>
</feature>
<evidence type="ECO:0000256" key="1">
    <source>
        <dbReference type="SAM" id="Coils"/>
    </source>
</evidence>
<dbReference type="Proteomes" id="UP000436088">
    <property type="component" value="Unassembled WGS sequence"/>
</dbReference>
<evidence type="ECO:0000313" key="4">
    <source>
        <dbReference type="EMBL" id="KAE8712873.1"/>
    </source>
</evidence>
<accession>A0A6A3B928</accession>
<protein>
    <submittedName>
        <fullName evidence="4">Protein LURP-one-related 4-like</fullName>
    </submittedName>
</protein>
<feature type="compositionally biased region" description="Polar residues" evidence="2">
    <location>
        <begin position="869"/>
        <end position="880"/>
    </location>
</feature>
<evidence type="ECO:0000259" key="3">
    <source>
        <dbReference type="PROSITE" id="PS51840"/>
    </source>
</evidence>
<feature type="region of interest" description="Disordered" evidence="2">
    <location>
        <begin position="857"/>
        <end position="886"/>
    </location>
</feature>
<comment type="caution">
    <text evidence="4">The sequence shown here is derived from an EMBL/GenBank/DDBJ whole genome shotgun (WGS) entry which is preliminary data.</text>
</comment>
<feature type="coiled-coil region" evidence="1">
    <location>
        <begin position="458"/>
        <end position="595"/>
    </location>
</feature>
<proteinExistence type="predicted"/>
<sequence length="1055" mass="120267">MFKSARWRSDRNKIKAVFKLQFHATQVTQLNAQTLMISVVSGDGGKPITKLEKATVLDDNCRWDKPVYESVKFVREPKSGKINEKIYHFIVSSGSGKGGLVGEASIDFSAYAEAIKTSTVSLPLKNSNSKAILNVSIQRLQENADQRELEVIEVASIKSQDRSLKAHLSNSDADESIKDDTVEDVPFSKTPHNVEFHGNHRGSNGLDNTSSSSDSSSGLNTPRELGNGMRNDCINQDPPTYLSSMSNTSTAPKPTPVASTTIYRSDNEIERLKNELIALSRQVDVSDLELQTLRKQVVKECKRGQVLSREVVTLKEERDALKLLCEKLKSSQKRMDDANVKSRMQFESGDPWVLAEEMRQELNYEKDVNSNLRLQLQKTQESNAELILAVQELEEILEAKNVEIPSPPNNSGSHGNAEEVREIISRSDSDEDEEQRALEQLVKEQKGPKETSLLDRKIMDLCSEIETYKRDKEVLEAQMEQLALDYEILKQENHDISYKLEQSQLLEQLKLQYECSSSLANINEFETQIEFLESELNKQSKEFSDSLTTINELETHIKSLEEELEKQAQRFETDLESITRAKVEEEKRAIQAEEDLRMTRWNNVNTAERLQEEFKRLSIQMASTFDANEKVATKALTEASELRSQKIQLEKLLENAKAELQSVRDDYEEKLFNLSDQVSLKSNQIEQMLEEIVDKSKKLLQQKKQEEEFSGAFTQEICSLKAEIEKMIIEKNCILQQAENLRLELEHTEALAKEAEVQLQRGYIERNELVSAVALMKKEDAKSLEELRSMKHLKDEKEVGVESLQSELDILKTKCDKLKHSLSEDEVEKEKLKKQVVQLQGDLTKKEDAFTGMEKKLKEGNGRAAVSHGTRTPLRNSRSPTVPGGSKEVASLREKIKLLEGQIKLKETSLETSTNVFLEKEKELHKKIDELESRVEELNKHSTNFCEYELQKVVKDPKEAIVWNDIISDGNLKERNDDYSLSAKEQNACIVDKDSSQDELIAELAALKERNKSMESELKDMQERYSEISLKFAEVEGERQRLAMTVRKIKNAKMS</sequence>